<keyword evidence="4" id="KW-0444">Lipid biosynthesis</keyword>
<dbReference type="AlphaFoldDB" id="A0A9W6LLW7"/>
<dbReference type="InterPro" id="IPR012348">
    <property type="entry name" value="RNR-like"/>
</dbReference>
<dbReference type="EMBL" id="BSDY01000001">
    <property type="protein sequence ID" value="GLI54813.1"/>
    <property type="molecule type" value="Genomic_DNA"/>
</dbReference>
<dbReference type="Gene3D" id="1.10.620.20">
    <property type="entry name" value="Ribonucleotide Reductase, subunit A"/>
    <property type="match status" value="1"/>
</dbReference>
<dbReference type="InterPro" id="IPR009078">
    <property type="entry name" value="Ferritin-like_SF"/>
</dbReference>
<evidence type="ECO:0000313" key="11">
    <source>
        <dbReference type="EMBL" id="GLI54813.1"/>
    </source>
</evidence>
<dbReference type="Pfam" id="PF03405">
    <property type="entry name" value="FA_desaturase_2"/>
    <property type="match status" value="1"/>
</dbReference>
<dbReference type="Proteomes" id="UP001144471">
    <property type="component" value="Unassembled WGS sequence"/>
</dbReference>
<evidence type="ECO:0000256" key="2">
    <source>
        <dbReference type="ARBA" id="ARBA00008749"/>
    </source>
</evidence>
<sequence>MIKIGNEISLEKRIREIHERHRSQVEKHIWNFYDYMPWERGGDREKRIALPQPLVTAIETSMLTELNLPWYTTYLSDMFREGLNPLQEFIHDWVSEEEQHSTALETYLVLNGSVENNKLASLKKEMLVSGWDSTLAHPVAVMAYTSIQELATVVFYRNIAVTARGYDPTLERLLIRLANDESLHYAFYNQAIEAHLELDPDLIVYIAPVIKSFKMPGAVLKDFDERMKIIEGAGYGADEYLDQVLEKLLIRWKIAALTPRTKEGRAAREEILTYVAKLKRINARMKRRG</sequence>
<protein>
    <submittedName>
        <fullName evidence="11">Acyl-[acyl-carrier protein] desaturase</fullName>
    </submittedName>
</protein>
<dbReference type="GO" id="GO:0045300">
    <property type="term" value="F:stearoyl-[ACP] desaturase activity"/>
    <property type="evidence" value="ECO:0007669"/>
    <property type="project" value="InterPro"/>
</dbReference>
<keyword evidence="10" id="KW-0275">Fatty acid biosynthesis</keyword>
<dbReference type="GO" id="GO:0005829">
    <property type="term" value="C:cytosol"/>
    <property type="evidence" value="ECO:0007669"/>
    <property type="project" value="TreeGrafter"/>
</dbReference>
<evidence type="ECO:0000256" key="4">
    <source>
        <dbReference type="ARBA" id="ARBA00022516"/>
    </source>
</evidence>
<evidence type="ECO:0000256" key="10">
    <source>
        <dbReference type="ARBA" id="ARBA00023160"/>
    </source>
</evidence>
<dbReference type="RefSeq" id="WP_281832854.1">
    <property type="nucleotide sequence ID" value="NZ_BSDY01000001.1"/>
</dbReference>
<evidence type="ECO:0000313" key="12">
    <source>
        <dbReference type="Proteomes" id="UP001144471"/>
    </source>
</evidence>
<keyword evidence="5" id="KW-0479">Metal-binding</keyword>
<evidence type="ECO:0000256" key="9">
    <source>
        <dbReference type="ARBA" id="ARBA00023098"/>
    </source>
</evidence>
<keyword evidence="7" id="KW-0560">Oxidoreductase</keyword>
<gene>
    <name evidence="11" type="ORF">PM10SUCC1_03280</name>
</gene>
<organism evidence="11 12">
    <name type="scientific">Propionigenium maris DSM 9537</name>
    <dbReference type="NCBI Taxonomy" id="1123000"/>
    <lineage>
        <taxon>Bacteria</taxon>
        <taxon>Fusobacteriati</taxon>
        <taxon>Fusobacteriota</taxon>
        <taxon>Fusobacteriia</taxon>
        <taxon>Fusobacteriales</taxon>
        <taxon>Fusobacteriaceae</taxon>
        <taxon>Propionigenium</taxon>
    </lineage>
</organism>
<dbReference type="InterPro" id="IPR005067">
    <property type="entry name" value="Fatty_acid_desaturase-2"/>
</dbReference>
<keyword evidence="12" id="KW-1185">Reference proteome</keyword>
<comment type="similarity">
    <text evidence="2">Belongs to the fatty acid desaturase type 2 family.</text>
</comment>
<comment type="caution">
    <text evidence="11">The sequence shown here is derived from an EMBL/GenBank/DDBJ whole genome shotgun (WGS) entry which is preliminary data.</text>
</comment>
<dbReference type="GO" id="GO:0006633">
    <property type="term" value="P:fatty acid biosynthetic process"/>
    <property type="evidence" value="ECO:0007669"/>
    <property type="project" value="UniProtKB-KW"/>
</dbReference>
<dbReference type="GO" id="GO:0046872">
    <property type="term" value="F:metal ion binding"/>
    <property type="evidence" value="ECO:0007669"/>
    <property type="project" value="UniProtKB-KW"/>
</dbReference>
<evidence type="ECO:0000256" key="1">
    <source>
        <dbReference type="ARBA" id="ARBA00001954"/>
    </source>
</evidence>
<comment type="subunit">
    <text evidence="3">Homodimer.</text>
</comment>
<evidence type="ECO:0000256" key="3">
    <source>
        <dbReference type="ARBA" id="ARBA00011738"/>
    </source>
</evidence>
<evidence type="ECO:0000256" key="5">
    <source>
        <dbReference type="ARBA" id="ARBA00022723"/>
    </source>
</evidence>
<evidence type="ECO:0000256" key="7">
    <source>
        <dbReference type="ARBA" id="ARBA00023002"/>
    </source>
</evidence>
<keyword evidence="9" id="KW-0443">Lipid metabolism</keyword>
<dbReference type="PANTHER" id="PTHR31155">
    <property type="entry name" value="ACYL- ACYL-CARRIER-PROTEIN DESATURASE-RELATED"/>
    <property type="match status" value="1"/>
</dbReference>
<comment type="cofactor">
    <cofactor evidence="1">
        <name>Fe(2+)</name>
        <dbReference type="ChEBI" id="CHEBI:29033"/>
    </cofactor>
</comment>
<proteinExistence type="inferred from homology"/>
<name>A0A9W6LLW7_9FUSO</name>
<evidence type="ECO:0000256" key="6">
    <source>
        <dbReference type="ARBA" id="ARBA00022832"/>
    </source>
</evidence>
<keyword evidence="8" id="KW-0408">Iron</keyword>
<accession>A0A9W6LLW7</accession>
<keyword evidence="6" id="KW-0276">Fatty acid metabolism</keyword>
<dbReference type="SUPFAM" id="SSF47240">
    <property type="entry name" value="Ferritin-like"/>
    <property type="match status" value="1"/>
</dbReference>
<reference evidence="11" key="1">
    <citation type="submission" date="2022-12" db="EMBL/GenBank/DDBJ databases">
        <title>Reference genome sequencing for broad-spectrum identification of bacterial and archaeal isolates by mass spectrometry.</title>
        <authorList>
            <person name="Sekiguchi Y."/>
            <person name="Tourlousse D.M."/>
        </authorList>
    </citation>
    <scope>NUCLEOTIDE SEQUENCE</scope>
    <source>
        <strain evidence="11">10succ1</strain>
    </source>
</reference>
<dbReference type="PANTHER" id="PTHR31155:SF9">
    <property type="entry name" value="STEAROYL-[ACYL-CARRIER-PROTEIN] 9-DESATURASE 7, CHLOROPLASTIC"/>
    <property type="match status" value="1"/>
</dbReference>
<evidence type="ECO:0000256" key="8">
    <source>
        <dbReference type="ARBA" id="ARBA00023004"/>
    </source>
</evidence>